<evidence type="ECO:0000313" key="2">
    <source>
        <dbReference type="EMBL" id="MDV6234772.1"/>
    </source>
</evidence>
<feature type="domain" description="N-acetyltransferase" evidence="1">
    <location>
        <begin position="33"/>
        <end position="147"/>
    </location>
</feature>
<sequence>MEFHLSTFADVLSAGKFSAEDLDLDVWPAFINQDPVGNKFYPWLLREFPHLHCVAVSSSNEVAGTGKIFPFFWDGREADLPRGWDAAILRAAEDRSANRICNSASAWAIEILPKFRGVGLSSLLLAELKRNAAAYGIRDLFACVRPNEKWKFPFMTMQEYLTRKREDGYSSDPWIRVHEKAGGEYVRVEERSMYITGSVEDWEHWTGMKFSVSGEFPVPEGLVPIRIDREKNLGEYSEPNVWFRHSIFVEG</sequence>
<gene>
    <name evidence="2" type="ORF">CH379_003895</name>
    <name evidence="3" type="ORF">CH379_18785</name>
</gene>
<dbReference type="EMBL" id="NPEF02000002">
    <property type="protein sequence ID" value="MDV6234772.1"/>
    <property type="molecule type" value="Genomic_DNA"/>
</dbReference>
<keyword evidence="2" id="KW-0012">Acyltransferase</keyword>
<dbReference type="Gene3D" id="3.40.630.30">
    <property type="match status" value="1"/>
</dbReference>
<dbReference type="Proteomes" id="UP000232122">
    <property type="component" value="Unassembled WGS sequence"/>
</dbReference>
<dbReference type="InterPro" id="IPR016181">
    <property type="entry name" value="Acyl_CoA_acyltransferase"/>
</dbReference>
<dbReference type="RefSeq" id="WP_100765691.1">
    <property type="nucleotide sequence ID" value="NZ_NPEF02000002.1"/>
</dbReference>
<reference evidence="3" key="1">
    <citation type="submission" date="2017-07" db="EMBL/GenBank/DDBJ databases">
        <title>Leptospira spp. isolated from tropical soils.</title>
        <authorList>
            <person name="Thibeaux R."/>
            <person name="Iraola G."/>
            <person name="Ferres I."/>
            <person name="Bierque E."/>
            <person name="Girault D."/>
            <person name="Soupe-Gilbert M.-E."/>
            <person name="Picardeau M."/>
            <person name="Goarant C."/>
        </authorList>
    </citation>
    <scope>NUCLEOTIDE SEQUENCE [LARGE SCALE GENOMIC DNA]</scope>
    <source>
        <strain evidence="3">ATI7-C-A5</strain>
    </source>
</reference>
<comment type="caution">
    <text evidence="3">The sequence shown here is derived from an EMBL/GenBank/DDBJ whole genome shotgun (WGS) entry which is preliminary data.</text>
</comment>
<evidence type="ECO:0000313" key="3">
    <source>
        <dbReference type="EMBL" id="PJZ91418.1"/>
    </source>
</evidence>
<dbReference type="AlphaFoldDB" id="A0A2N0B4M1"/>
<dbReference type="Pfam" id="PF00583">
    <property type="entry name" value="Acetyltransf_1"/>
    <property type="match status" value="1"/>
</dbReference>
<keyword evidence="2" id="KW-0808">Transferase</keyword>
<evidence type="ECO:0000313" key="4">
    <source>
        <dbReference type="Proteomes" id="UP000232122"/>
    </source>
</evidence>
<protein>
    <submittedName>
        <fullName evidence="2">GNAT family N-acetyltransferase</fullName>
        <ecNumber evidence="2">2.3.1.-</ecNumber>
    </submittedName>
</protein>
<dbReference type="SUPFAM" id="SSF55729">
    <property type="entry name" value="Acyl-CoA N-acyltransferases (Nat)"/>
    <property type="match status" value="1"/>
</dbReference>
<keyword evidence="4" id="KW-1185">Reference proteome</keyword>
<proteinExistence type="predicted"/>
<dbReference type="GO" id="GO:0016747">
    <property type="term" value="F:acyltransferase activity, transferring groups other than amino-acyl groups"/>
    <property type="evidence" value="ECO:0007669"/>
    <property type="project" value="InterPro"/>
</dbReference>
<dbReference type="EMBL" id="NPEF01000286">
    <property type="protein sequence ID" value="PJZ91418.1"/>
    <property type="molecule type" value="Genomic_DNA"/>
</dbReference>
<accession>A0A2N0B4M1</accession>
<evidence type="ECO:0000259" key="1">
    <source>
        <dbReference type="Pfam" id="PF00583"/>
    </source>
</evidence>
<dbReference type="EC" id="2.3.1.-" evidence="2"/>
<reference evidence="2" key="3">
    <citation type="submission" date="2023-10" db="EMBL/GenBank/DDBJ databases">
        <authorList>
            <person name="Picardeau M."/>
            <person name="Thibeaux R."/>
        </authorList>
    </citation>
    <scope>NUCLEOTIDE SEQUENCE</scope>
    <source>
        <strain evidence="2">ATI7-C-A5</strain>
    </source>
</reference>
<dbReference type="InterPro" id="IPR000182">
    <property type="entry name" value="GNAT_dom"/>
</dbReference>
<name>A0A2N0B4M1_9LEPT</name>
<organism evidence="3">
    <name type="scientific">Leptospira ellisii</name>
    <dbReference type="NCBI Taxonomy" id="2023197"/>
    <lineage>
        <taxon>Bacteria</taxon>
        <taxon>Pseudomonadati</taxon>
        <taxon>Spirochaetota</taxon>
        <taxon>Spirochaetia</taxon>
        <taxon>Leptospirales</taxon>
        <taxon>Leptospiraceae</taxon>
        <taxon>Leptospira</taxon>
    </lineage>
</organism>
<reference evidence="2 4" key="2">
    <citation type="journal article" date="2018" name="Microb. Genom.">
        <title>Deciphering the unexplored Leptospira diversity from soils uncovers genomic evolution to virulence.</title>
        <authorList>
            <person name="Thibeaux R."/>
            <person name="Iraola G."/>
            <person name="Ferres I."/>
            <person name="Bierque E."/>
            <person name="Girault D."/>
            <person name="Soupe-Gilbert M.E."/>
            <person name="Picardeau M."/>
            <person name="Goarant C."/>
        </authorList>
    </citation>
    <scope>NUCLEOTIDE SEQUENCE [LARGE SCALE GENOMIC DNA]</scope>
    <source>
        <strain evidence="2 4">ATI7-C-A5</strain>
    </source>
</reference>
<dbReference type="OrthoDB" id="342444at2"/>